<name>A0A0F9LV97_9ZZZZ</name>
<evidence type="ECO:0000313" key="1">
    <source>
        <dbReference type="EMBL" id="KKM99064.1"/>
    </source>
</evidence>
<dbReference type="EMBL" id="LAZR01005542">
    <property type="protein sequence ID" value="KKM99064.1"/>
    <property type="molecule type" value="Genomic_DNA"/>
</dbReference>
<accession>A0A0F9LV97</accession>
<dbReference type="InterPro" id="IPR039470">
    <property type="entry name" value="Nuc_deoxyri_tr2"/>
</dbReference>
<dbReference type="Pfam" id="PF15891">
    <property type="entry name" value="Nuc_deoxyri_tr2"/>
    <property type="match status" value="1"/>
</dbReference>
<dbReference type="AlphaFoldDB" id="A0A0F9LV97"/>
<comment type="caution">
    <text evidence="1">The sequence shown here is derived from an EMBL/GenBank/DDBJ whole genome shotgun (WGS) entry which is preliminary data.</text>
</comment>
<proteinExistence type="predicted"/>
<evidence type="ECO:0008006" key="2">
    <source>
        <dbReference type="Google" id="ProtNLM"/>
    </source>
</evidence>
<reference evidence="1" key="1">
    <citation type="journal article" date="2015" name="Nature">
        <title>Complex archaea that bridge the gap between prokaryotes and eukaryotes.</title>
        <authorList>
            <person name="Spang A."/>
            <person name="Saw J.H."/>
            <person name="Jorgensen S.L."/>
            <person name="Zaremba-Niedzwiedzka K."/>
            <person name="Martijn J."/>
            <person name="Lind A.E."/>
            <person name="van Eijk R."/>
            <person name="Schleper C."/>
            <person name="Guy L."/>
            <person name="Ettema T.J."/>
        </authorList>
    </citation>
    <scope>NUCLEOTIDE SEQUENCE</scope>
</reference>
<sequence length="147" mass="16661">MTTVITAVETLELQGFSVFLAGAIDMGSAIDWQSEVITKLLGIDNLVIVNPRRPNFTPDTLDEQIHWELSALEQVDRIMMWFPKNAKAPISFFEAGLYLQSKKLFVGAEDEFYRRRNLEITCARYSVNLFNTLDGLISAIKAEKEVT</sequence>
<protein>
    <recommendedName>
        <fullName evidence="2">Nucleoside 2-deoxyribosyltransferase like</fullName>
    </recommendedName>
</protein>
<organism evidence="1">
    <name type="scientific">marine sediment metagenome</name>
    <dbReference type="NCBI Taxonomy" id="412755"/>
    <lineage>
        <taxon>unclassified sequences</taxon>
        <taxon>metagenomes</taxon>
        <taxon>ecological metagenomes</taxon>
    </lineage>
</organism>
<gene>
    <name evidence="1" type="ORF">LCGC14_1151600</name>
</gene>
<dbReference type="Gene3D" id="3.40.50.450">
    <property type="match status" value="1"/>
</dbReference>